<dbReference type="Gene3D" id="2.40.50.40">
    <property type="match status" value="1"/>
</dbReference>
<accession>A0A9D3QFW2</accession>
<dbReference type="SUPFAM" id="SSF54117">
    <property type="entry name" value="Interleukin 8-like chemokines"/>
    <property type="match status" value="1"/>
</dbReference>
<name>A0A9D3QFW2_MEGAT</name>
<evidence type="ECO:0000313" key="7">
    <source>
        <dbReference type="EMBL" id="KAG7487441.1"/>
    </source>
</evidence>
<protein>
    <recommendedName>
        <fullName evidence="4">C-C motif chemokine</fullName>
    </recommendedName>
</protein>
<dbReference type="InterPro" id="IPR039809">
    <property type="entry name" value="Chemokine_b/g/d"/>
</dbReference>
<sequence length="182" mass="19976">MKLSDAVAMAAAAIFICTITACVSASHVFPVECCLRVSEIRLPPDRIKDYTVQKAGVCPVNAIVFLTRTGKLICSDPEKDWVKRAVRRVDRERKPGTANWAIEDPMTTSVDDEIRGVDLEGYASGGGEGPLTSEKEENELSEETCQSDAPTRTLLIEKCYIINGVIDLKKSKYSFDSNIEGN</sequence>
<feature type="region of interest" description="Disordered" evidence="5">
    <location>
        <begin position="121"/>
        <end position="147"/>
    </location>
</feature>
<comment type="subcellular location">
    <subcellularLocation>
        <location evidence="4">Secreted</location>
    </subcellularLocation>
</comment>
<feature type="domain" description="Chemokine interleukin-8-like" evidence="6">
    <location>
        <begin position="30"/>
        <end position="89"/>
    </location>
</feature>
<dbReference type="PANTHER" id="PTHR12015">
    <property type="entry name" value="SMALL INDUCIBLE CYTOKINE A"/>
    <property type="match status" value="1"/>
</dbReference>
<keyword evidence="4" id="KW-0145">Chemotaxis</keyword>
<evidence type="ECO:0000259" key="6">
    <source>
        <dbReference type="SMART" id="SM00199"/>
    </source>
</evidence>
<dbReference type="CDD" id="cd00272">
    <property type="entry name" value="Chemokine_CC"/>
    <property type="match status" value="1"/>
</dbReference>
<dbReference type="OrthoDB" id="8934837at2759"/>
<dbReference type="SMART" id="SM00199">
    <property type="entry name" value="SCY"/>
    <property type="match status" value="1"/>
</dbReference>
<comment type="similarity">
    <text evidence="1 4">Belongs to the intercrine beta (chemokine CC) family.</text>
</comment>
<keyword evidence="2 4" id="KW-0202">Cytokine</keyword>
<feature type="signal peptide" evidence="4">
    <location>
        <begin position="1"/>
        <end position="25"/>
    </location>
</feature>
<evidence type="ECO:0000256" key="4">
    <source>
        <dbReference type="RuleBase" id="RU361150"/>
    </source>
</evidence>
<dbReference type="GO" id="GO:0008009">
    <property type="term" value="F:chemokine activity"/>
    <property type="evidence" value="ECO:0007669"/>
    <property type="project" value="InterPro"/>
</dbReference>
<evidence type="ECO:0000256" key="1">
    <source>
        <dbReference type="ARBA" id="ARBA00010868"/>
    </source>
</evidence>
<dbReference type="GO" id="GO:0006955">
    <property type="term" value="P:immune response"/>
    <property type="evidence" value="ECO:0007669"/>
    <property type="project" value="InterPro"/>
</dbReference>
<dbReference type="PROSITE" id="PS51257">
    <property type="entry name" value="PROKAR_LIPOPROTEIN"/>
    <property type="match status" value="1"/>
</dbReference>
<keyword evidence="4" id="KW-0732">Signal</keyword>
<evidence type="ECO:0000256" key="5">
    <source>
        <dbReference type="SAM" id="MobiDB-lite"/>
    </source>
</evidence>
<reference evidence="7" key="1">
    <citation type="submission" date="2021-01" db="EMBL/GenBank/DDBJ databases">
        <authorList>
            <person name="Zahm M."/>
            <person name="Roques C."/>
            <person name="Cabau C."/>
            <person name="Klopp C."/>
            <person name="Donnadieu C."/>
            <person name="Jouanno E."/>
            <person name="Lampietro C."/>
            <person name="Louis A."/>
            <person name="Herpin A."/>
            <person name="Echchiki A."/>
            <person name="Berthelot C."/>
            <person name="Parey E."/>
            <person name="Roest-Crollius H."/>
            <person name="Braasch I."/>
            <person name="Postlethwait J."/>
            <person name="Bobe J."/>
            <person name="Montfort J."/>
            <person name="Bouchez O."/>
            <person name="Begum T."/>
            <person name="Mejri S."/>
            <person name="Adams A."/>
            <person name="Chen W.-J."/>
            <person name="Guiguen Y."/>
        </authorList>
    </citation>
    <scope>NUCLEOTIDE SEQUENCE</scope>
    <source>
        <strain evidence="7">YG-15Mar2019-1</strain>
        <tissue evidence="7">Brain</tissue>
    </source>
</reference>
<dbReference type="GO" id="GO:0005615">
    <property type="term" value="C:extracellular space"/>
    <property type="evidence" value="ECO:0007669"/>
    <property type="project" value="UniProtKB-KW"/>
</dbReference>
<organism evidence="7 8">
    <name type="scientific">Megalops atlanticus</name>
    <name type="common">Tarpon</name>
    <name type="synonym">Clupea gigantea</name>
    <dbReference type="NCBI Taxonomy" id="7932"/>
    <lineage>
        <taxon>Eukaryota</taxon>
        <taxon>Metazoa</taxon>
        <taxon>Chordata</taxon>
        <taxon>Craniata</taxon>
        <taxon>Vertebrata</taxon>
        <taxon>Euteleostomi</taxon>
        <taxon>Actinopterygii</taxon>
        <taxon>Neopterygii</taxon>
        <taxon>Teleostei</taxon>
        <taxon>Elopiformes</taxon>
        <taxon>Megalopidae</taxon>
        <taxon>Megalops</taxon>
    </lineage>
</organism>
<dbReference type="InterPro" id="IPR001811">
    <property type="entry name" value="Chemokine_IL8-like_dom"/>
</dbReference>
<keyword evidence="3" id="KW-1015">Disulfide bond</keyword>
<dbReference type="InterPro" id="IPR036048">
    <property type="entry name" value="Interleukin_8-like_sf"/>
</dbReference>
<evidence type="ECO:0000256" key="2">
    <source>
        <dbReference type="ARBA" id="ARBA00022514"/>
    </source>
</evidence>
<dbReference type="Proteomes" id="UP001046870">
    <property type="component" value="Chromosome 2"/>
</dbReference>
<dbReference type="Pfam" id="PF00048">
    <property type="entry name" value="IL8"/>
    <property type="match status" value="1"/>
</dbReference>
<keyword evidence="4" id="KW-0964">Secreted</keyword>
<dbReference type="EMBL" id="JAFDVH010000002">
    <property type="protein sequence ID" value="KAG7487441.1"/>
    <property type="molecule type" value="Genomic_DNA"/>
</dbReference>
<evidence type="ECO:0000313" key="8">
    <source>
        <dbReference type="Proteomes" id="UP001046870"/>
    </source>
</evidence>
<gene>
    <name evidence="7" type="ORF">MATL_G00023350</name>
</gene>
<dbReference type="PANTHER" id="PTHR12015:SF177">
    <property type="entry name" value="CHEMOKINE INTERLEUKIN-8-LIKE DOMAIN-CONTAINING PROTEIN"/>
    <property type="match status" value="1"/>
</dbReference>
<evidence type="ECO:0000256" key="3">
    <source>
        <dbReference type="ARBA" id="ARBA00023157"/>
    </source>
</evidence>
<dbReference type="AlphaFoldDB" id="A0A9D3QFW2"/>
<keyword evidence="8" id="KW-1185">Reference proteome</keyword>
<proteinExistence type="inferred from homology"/>
<dbReference type="InterPro" id="IPR000827">
    <property type="entry name" value="Chemokine_CC_CS"/>
</dbReference>
<comment type="caution">
    <text evidence="7">The sequence shown here is derived from an EMBL/GenBank/DDBJ whole genome shotgun (WGS) entry which is preliminary data.</text>
</comment>
<feature type="chain" id="PRO_5039764236" description="C-C motif chemokine" evidence="4">
    <location>
        <begin position="26"/>
        <end position="182"/>
    </location>
</feature>
<dbReference type="PROSITE" id="PS00472">
    <property type="entry name" value="SMALL_CYTOKINES_CC"/>
    <property type="match status" value="1"/>
</dbReference>